<keyword evidence="8" id="KW-0812">Transmembrane</keyword>
<dbReference type="InterPro" id="IPR036249">
    <property type="entry name" value="Thioredoxin-like_sf"/>
</dbReference>
<gene>
    <name evidence="11" type="ORF">E2I00_011585</name>
</gene>
<organism evidence="11 12">
    <name type="scientific">Balaenoptera physalus</name>
    <name type="common">Fin whale</name>
    <name type="synonym">Balaena physalus</name>
    <dbReference type="NCBI Taxonomy" id="9770"/>
    <lineage>
        <taxon>Eukaryota</taxon>
        <taxon>Metazoa</taxon>
        <taxon>Chordata</taxon>
        <taxon>Craniata</taxon>
        <taxon>Vertebrata</taxon>
        <taxon>Euteleostomi</taxon>
        <taxon>Mammalia</taxon>
        <taxon>Eutheria</taxon>
        <taxon>Laurasiatheria</taxon>
        <taxon>Artiodactyla</taxon>
        <taxon>Whippomorpha</taxon>
        <taxon>Cetacea</taxon>
        <taxon>Mysticeti</taxon>
        <taxon>Balaenopteridae</taxon>
        <taxon>Balaenoptera</taxon>
    </lineage>
</organism>
<comment type="similarity">
    <text evidence="2 7">Belongs to the GST superfamily. Mu family.</text>
</comment>
<evidence type="ECO:0000256" key="1">
    <source>
        <dbReference type="ARBA" id="ARBA00004496"/>
    </source>
</evidence>
<accession>A0A643C0V9</accession>
<dbReference type="Gene3D" id="3.40.30.10">
    <property type="entry name" value="Glutaredoxin"/>
    <property type="match status" value="1"/>
</dbReference>
<protein>
    <recommendedName>
        <fullName evidence="7">Glutathione S-transferase</fullName>
        <ecNumber evidence="7">2.5.1.18</ecNumber>
    </recommendedName>
</protein>
<feature type="domain" description="GST N-terminal" evidence="9">
    <location>
        <begin position="74"/>
        <end position="161"/>
    </location>
</feature>
<sequence>MAMTLGYWDIRGVSGGPPGRAGKCCAAGDRFARNFVCGDRCSPTPSLRLSFPGRGEGWECGRGPGAPKVARLNLTSVLCPGHLSQLAHAIRLLLEYTDSNYEEKKYPMGDAPNYDRSQWLNEKSKLGLDFPNLPYLIDGAHKLTQSNAILRYIARKHNMCGETEEEKIRVDVLENQVMDVRLCMAMICYSSDFEKLKPDYLKEIPKTMKLFSDFLGKRPWFAGDKLTYVDFLAYDVLGMHRIFEPKCLDEFPNLKDFISRFEVILLIPLVFISLFSSPSLLMLS</sequence>
<dbReference type="AlphaFoldDB" id="A0A643C0V9"/>
<keyword evidence="6" id="KW-0443">Lipid metabolism</keyword>
<dbReference type="GO" id="GO:0005829">
    <property type="term" value="C:cytosol"/>
    <property type="evidence" value="ECO:0007669"/>
    <property type="project" value="UniProtKB-ARBA"/>
</dbReference>
<dbReference type="OrthoDB" id="4951845at2759"/>
<proteinExistence type="inferred from homology"/>
<evidence type="ECO:0000256" key="7">
    <source>
        <dbReference type="RuleBase" id="RU003494"/>
    </source>
</evidence>
<evidence type="ECO:0000256" key="4">
    <source>
        <dbReference type="ARBA" id="ARBA00022490"/>
    </source>
</evidence>
<evidence type="ECO:0000256" key="2">
    <source>
        <dbReference type="ARBA" id="ARBA00005861"/>
    </source>
</evidence>
<dbReference type="Proteomes" id="UP000437017">
    <property type="component" value="Unassembled WGS sequence"/>
</dbReference>
<keyword evidence="4" id="KW-0963">Cytoplasm</keyword>
<feature type="transmembrane region" description="Helical" evidence="8">
    <location>
        <begin position="263"/>
        <end position="283"/>
    </location>
</feature>
<dbReference type="GO" id="GO:0042802">
    <property type="term" value="F:identical protein binding"/>
    <property type="evidence" value="ECO:0007669"/>
    <property type="project" value="UniProtKB-ARBA"/>
</dbReference>
<keyword evidence="12" id="KW-1185">Reference proteome</keyword>
<dbReference type="FunFam" id="1.20.1050.10:FF:000101">
    <property type="entry name" value="Glutathione S-transferase Mu 4"/>
    <property type="match status" value="1"/>
</dbReference>
<dbReference type="Pfam" id="PF00043">
    <property type="entry name" value="GST_C"/>
    <property type="match status" value="1"/>
</dbReference>
<dbReference type="GO" id="GO:0006629">
    <property type="term" value="P:lipid metabolic process"/>
    <property type="evidence" value="ECO:0007669"/>
    <property type="project" value="UniProtKB-KW"/>
</dbReference>
<name>A0A643C0V9_BALPH</name>
<dbReference type="EMBL" id="SGJD01002956">
    <property type="protein sequence ID" value="KAB0393877.1"/>
    <property type="molecule type" value="Genomic_DNA"/>
</dbReference>
<comment type="caution">
    <text evidence="11">The sequence shown here is derived from an EMBL/GenBank/DDBJ whole genome shotgun (WGS) entry which is preliminary data.</text>
</comment>
<feature type="domain" description="GST C-terminal" evidence="10">
    <location>
        <begin position="163"/>
        <end position="280"/>
    </location>
</feature>
<evidence type="ECO:0000313" key="11">
    <source>
        <dbReference type="EMBL" id="KAB0393877.1"/>
    </source>
</evidence>
<dbReference type="EC" id="2.5.1.18" evidence="7"/>
<keyword evidence="8" id="KW-0472">Membrane</keyword>
<dbReference type="PROSITE" id="PS50404">
    <property type="entry name" value="GST_NTER"/>
    <property type="match status" value="1"/>
</dbReference>
<dbReference type="Pfam" id="PF02798">
    <property type="entry name" value="GST_N"/>
    <property type="match status" value="1"/>
</dbReference>
<evidence type="ECO:0000259" key="9">
    <source>
        <dbReference type="PROSITE" id="PS50404"/>
    </source>
</evidence>
<dbReference type="FunFam" id="3.40.30.10:FF:000603">
    <property type="entry name" value="Glutathione S-transferase Mu 1"/>
    <property type="match status" value="1"/>
</dbReference>
<keyword evidence="5 7" id="KW-0808">Transferase</keyword>
<dbReference type="PROSITE" id="PS50405">
    <property type="entry name" value="GST_CTER"/>
    <property type="match status" value="1"/>
</dbReference>
<evidence type="ECO:0000259" key="10">
    <source>
        <dbReference type="PROSITE" id="PS50405"/>
    </source>
</evidence>
<evidence type="ECO:0000256" key="6">
    <source>
        <dbReference type="ARBA" id="ARBA00023098"/>
    </source>
</evidence>
<dbReference type="CDD" id="cd03075">
    <property type="entry name" value="GST_N_Mu"/>
    <property type="match status" value="1"/>
</dbReference>
<dbReference type="CDD" id="cd03209">
    <property type="entry name" value="GST_C_Mu"/>
    <property type="match status" value="1"/>
</dbReference>
<keyword evidence="8" id="KW-1133">Transmembrane helix</keyword>
<dbReference type="PANTHER" id="PTHR11571">
    <property type="entry name" value="GLUTATHIONE S-TRANSFERASE"/>
    <property type="match status" value="1"/>
</dbReference>
<reference evidence="11 12" key="1">
    <citation type="journal article" date="2019" name="PLoS ONE">
        <title>Genomic analyses reveal an absence of contemporary introgressive admixture between fin whales and blue whales, despite known hybrids.</title>
        <authorList>
            <person name="Westbury M.V."/>
            <person name="Petersen B."/>
            <person name="Lorenzen E.D."/>
        </authorList>
    </citation>
    <scope>NUCLEOTIDE SEQUENCE [LARGE SCALE GENOMIC DNA]</scope>
    <source>
        <strain evidence="11">FinWhale-01</strain>
    </source>
</reference>
<dbReference type="PRINTS" id="PR01267">
    <property type="entry name" value="GSTRNSFRASEM"/>
</dbReference>
<comment type="subcellular location">
    <subcellularLocation>
        <location evidence="1">Cytoplasm</location>
    </subcellularLocation>
</comment>
<dbReference type="InterPro" id="IPR010987">
    <property type="entry name" value="Glutathione-S-Trfase_C-like"/>
</dbReference>
<evidence type="ECO:0000256" key="8">
    <source>
        <dbReference type="SAM" id="Phobius"/>
    </source>
</evidence>
<dbReference type="GO" id="GO:0006749">
    <property type="term" value="P:glutathione metabolic process"/>
    <property type="evidence" value="ECO:0007669"/>
    <property type="project" value="TreeGrafter"/>
</dbReference>
<comment type="catalytic activity">
    <reaction evidence="7">
        <text>RX + glutathione = an S-substituted glutathione + a halide anion + H(+)</text>
        <dbReference type="Rhea" id="RHEA:16437"/>
        <dbReference type="ChEBI" id="CHEBI:15378"/>
        <dbReference type="ChEBI" id="CHEBI:16042"/>
        <dbReference type="ChEBI" id="CHEBI:17792"/>
        <dbReference type="ChEBI" id="CHEBI:57925"/>
        <dbReference type="ChEBI" id="CHEBI:90779"/>
        <dbReference type="EC" id="2.5.1.18"/>
    </reaction>
</comment>
<dbReference type="InterPro" id="IPR004045">
    <property type="entry name" value="Glutathione_S-Trfase_N"/>
</dbReference>
<evidence type="ECO:0000256" key="3">
    <source>
        <dbReference type="ARBA" id="ARBA00011738"/>
    </source>
</evidence>
<dbReference type="InterPro" id="IPR003081">
    <property type="entry name" value="GST_mu"/>
</dbReference>
<dbReference type="GO" id="GO:0004364">
    <property type="term" value="F:glutathione transferase activity"/>
    <property type="evidence" value="ECO:0007669"/>
    <property type="project" value="UniProtKB-EC"/>
</dbReference>
<dbReference type="SFLD" id="SFLDS00019">
    <property type="entry name" value="Glutathione_Transferase_(cytos"/>
    <property type="match status" value="1"/>
</dbReference>
<dbReference type="SUPFAM" id="SSF47616">
    <property type="entry name" value="GST C-terminal domain-like"/>
    <property type="match status" value="1"/>
</dbReference>
<evidence type="ECO:0000313" key="12">
    <source>
        <dbReference type="Proteomes" id="UP000437017"/>
    </source>
</evidence>
<dbReference type="InterPro" id="IPR036282">
    <property type="entry name" value="Glutathione-S-Trfase_C_sf"/>
</dbReference>
<dbReference type="GO" id="GO:0042178">
    <property type="term" value="P:xenobiotic catabolic process"/>
    <property type="evidence" value="ECO:0007669"/>
    <property type="project" value="UniProtKB-ARBA"/>
</dbReference>
<dbReference type="InterPro" id="IPR050213">
    <property type="entry name" value="GST_superfamily"/>
</dbReference>
<evidence type="ECO:0000256" key="5">
    <source>
        <dbReference type="ARBA" id="ARBA00022679"/>
    </source>
</evidence>
<dbReference type="PANTHER" id="PTHR11571:SF137">
    <property type="entry name" value="GLUTATHIONE S-TRANSFERASE MU 4"/>
    <property type="match status" value="1"/>
</dbReference>
<dbReference type="InterPro" id="IPR004046">
    <property type="entry name" value="GST_C"/>
</dbReference>
<dbReference type="InterPro" id="IPR040079">
    <property type="entry name" value="Glutathione_S-Trfase"/>
</dbReference>
<dbReference type="SUPFAM" id="SSF52833">
    <property type="entry name" value="Thioredoxin-like"/>
    <property type="match status" value="1"/>
</dbReference>
<dbReference type="Gene3D" id="1.20.1050.10">
    <property type="match status" value="1"/>
</dbReference>
<comment type="subunit">
    <text evidence="3">Homodimer.</text>
</comment>